<organism evidence="1 2">
    <name type="scientific">Astrephomene gubernaculifera</name>
    <dbReference type="NCBI Taxonomy" id="47775"/>
    <lineage>
        <taxon>Eukaryota</taxon>
        <taxon>Viridiplantae</taxon>
        <taxon>Chlorophyta</taxon>
        <taxon>core chlorophytes</taxon>
        <taxon>Chlorophyceae</taxon>
        <taxon>CS clade</taxon>
        <taxon>Chlamydomonadales</taxon>
        <taxon>Astrephomenaceae</taxon>
        <taxon>Astrephomene</taxon>
    </lineage>
</organism>
<dbReference type="PANTHER" id="PTHR24274">
    <property type="entry name" value="CILIA- AND FLAGELLA-ASSOCIATED PROTEIN 161"/>
    <property type="match status" value="1"/>
</dbReference>
<dbReference type="Proteomes" id="UP001054857">
    <property type="component" value="Unassembled WGS sequence"/>
</dbReference>
<accession>A0AAD3DMC4</accession>
<dbReference type="Pfam" id="PF24569">
    <property type="entry name" value="CFAP161"/>
    <property type="match status" value="1"/>
</dbReference>
<gene>
    <name evidence="1" type="ORF">Agub_g4100</name>
</gene>
<dbReference type="EMBL" id="BMAR01000004">
    <property type="protein sequence ID" value="GFR43092.1"/>
    <property type="molecule type" value="Genomic_DNA"/>
</dbReference>
<dbReference type="InterPro" id="IPR055325">
    <property type="entry name" value="CF161"/>
</dbReference>
<sequence>MRDVTRFNPACLIGNWAEDRELQRTILKDLLARKGTGSLKLDAYRSRMSTALEEVELTRVADDPYLHFGDVVQLVHVDTGCVLAGDPGDADSRPGENSCASTAAPDVRAPCCRNTLILLPYVPPKTATALEPPYSDNVVHYGQKVRLALHPGAWGDAADSGGGPRPMCLFSKPVSTTHAARYSRQQLVGFTARSDSFDCAWQVVTPDPVMRAAAEGVEVAAGAPVLLVHCATQKPLCLEAHRYPNDFGIELEVSARAATANGLKLALEQMYQGVQKGFLPKGELSDNHWTFVGGSRVAQLPDPSSAAEGANSYLADLVSELSGRQGALSLLERKLVTLENSYALLPAEEFKLVLRQVGSSLSEAGIAALVARYSPAGGRAGAAVDAAAFRNDLRAYATAMGAQR</sequence>
<dbReference type="GO" id="GO:0031514">
    <property type="term" value="C:motile cilium"/>
    <property type="evidence" value="ECO:0007669"/>
    <property type="project" value="TreeGrafter"/>
</dbReference>
<reference evidence="1 2" key="1">
    <citation type="journal article" date="2021" name="Sci. Rep.">
        <title>Genome sequencing of the multicellular alga Astrephomene provides insights into convergent evolution of germ-soma differentiation.</title>
        <authorList>
            <person name="Yamashita S."/>
            <person name="Yamamoto K."/>
            <person name="Matsuzaki R."/>
            <person name="Suzuki S."/>
            <person name="Yamaguchi H."/>
            <person name="Hirooka S."/>
            <person name="Minakuchi Y."/>
            <person name="Miyagishima S."/>
            <person name="Kawachi M."/>
            <person name="Toyoda A."/>
            <person name="Nozaki H."/>
        </authorList>
    </citation>
    <scope>NUCLEOTIDE SEQUENCE [LARGE SCALE GENOMIC DNA]</scope>
    <source>
        <strain evidence="1 2">NIES-4017</strain>
    </source>
</reference>
<evidence type="ECO:0000313" key="2">
    <source>
        <dbReference type="Proteomes" id="UP001054857"/>
    </source>
</evidence>
<comment type="caution">
    <text evidence="1">The sequence shown here is derived from an EMBL/GenBank/DDBJ whole genome shotgun (WGS) entry which is preliminary data.</text>
</comment>
<dbReference type="AlphaFoldDB" id="A0AAD3DMC4"/>
<keyword evidence="2" id="KW-1185">Reference proteome</keyword>
<dbReference type="PANTHER" id="PTHR24274:SF1">
    <property type="entry name" value="CILIA- AND FLAGELLA-ASSOCIATED PROTEIN 161"/>
    <property type="match status" value="1"/>
</dbReference>
<proteinExistence type="predicted"/>
<name>A0AAD3DMC4_9CHLO</name>
<evidence type="ECO:0000313" key="1">
    <source>
        <dbReference type="EMBL" id="GFR43092.1"/>
    </source>
</evidence>
<protein>
    <submittedName>
        <fullName evidence="1">Uncharacterized protein</fullName>
    </submittedName>
</protein>
<dbReference type="GO" id="GO:0060271">
    <property type="term" value="P:cilium assembly"/>
    <property type="evidence" value="ECO:0007669"/>
    <property type="project" value="TreeGrafter"/>
</dbReference>